<dbReference type="Proteomes" id="UP000426246">
    <property type="component" value="Chromosome"/>
</dbReference>
<sequence>MNNNYTGLSISATSPPSMEVVVQPGELVFSGKKIEVKEASKVKLRIAGQKQFTQHVYPIRGEGTTSPSFWNGEEMRGSGGVPY</sequence>
<evidence type="ECO:0000256" key="1">
    <source>
        <dbReference type="SAM" id="MobiDB-lite"/>
    </source>
</evidence>
<gene>
    <name evidence="2" type="ORF">EHS13_35005</name>
</gene>
<organism evidence="2 3">
    <name type="scientific">Paenibacillus psychroresistens</name>
    <dbReference type="NCBI Taxonomy" id="1778678"/>
    <lineage>
        <taxon>Bacteria</taxon>
        <taxon>Bacillati</taxon>
        <taxon>Bacillota</taxon>
        <taxon>Bacilli</taxon>
        <taxon>Bacillales</taxon>
        <taxon>Paenibacillaceae</taxon>
        <taxon>Paenibacillus</taxon>
    </lineage>
</organism>
<reference evidence="3" key="1">
    <citation type="submission" date="2018-11" db="EMBL/GenBank/DDBJ databases">
        <title>Complete genome sequence of Paenibacillus sp. ML311-T8.</title>
        <authorList>
            <person name="Nam Y.-D."/>
            <person name="Kang J."/>
            <person name="Chung W.-H."/>
            <person name="Park Y.S."/>
        </authorList>
    </citation>
    <scope>NUCLEOTIDE SEQUENCE [LARGE SCALE GENOMIC DNA]</scope>
    <source>
        <strain evidence="3">ML311-T8</strain>
    </source>
</reference>
<dbReference type="AlphaFoldDB" id="A0A6B8RVB1"/>
<feature type="region of interest" description="Disordered" evidence="1">
    <location>
        <begin position="63"/>
        <end position="83"/>
    </location>
</feature>
<dbReference type="RefSeq" id="WP_155704867.1">
    <property type="nucleotide sequence ID" value="NZ_CP034235.1"/>
</dbReference>
<evidence type="ECO:0000313" key="3">
    <source>
        <dbReference type="Proteomes" id="UP000426246"/>
    </source>
</evidence>
<dbReference type="KEGG" id="ppsc:EHS13_35005"/>
<proteinExistence type="predicted"/>
<dbReference type="EMBL" id="CP034235">
    <property type="protein sequence ID" value="QGQ99704.1"/>
    <property type="molecule type" value="Genomic_DNA"/>
</dbReference>
<accession>A0A6B8RVB1</accession>
<protein>
    <submittedName>
        <fullName evidence="2">Uncharacterized protein</fullName>
    </submittedName>
</protein>
<keyword evidence="3" id="KW-1185">Reference proteome</keyword>
<name>A0A6B8RVB1_9BACL</name>
<evidence type="ECO:0000313" key="2">
    <source>
        <dbReference type="EMBL" id="QGQ99704.1"/>
    </source>
</evidence>